<name>W9VAK1_9GAMM</name>
<feature type="compositionally biased region" description="Low complexity" evidence="1">
    <location>
        <begin position="1"/>
        <end position="17"/>
    </location>
</feature>
<proteinExistence type="predicted"/>
<dbReference type="EMBL" id="AONC01000011">
    <property type="protein sequence ID" value="EXJ16459.1"/>
    <property type="molecule type" value="Genomic_DNA"/>
</dbReference>
<sequence length="174" mass="17898">MSQGGQQPYYGAAQGAPTESMGPQSPQGHYMHGGAGAIPPYYGQPQYAQPQPGQGYYAAPHYAQYAGYPPPPPPGVYPYPPDAFQAMHQGHAHDAQGAGQAHGASMSDLMEEVANGGNGLSALSKMLNFDDPDFWKGALVGAAAVLLLTSESVQNALFKSGGGENGNGSKESGS</sequence>
<comment type="caution">
    <text evidence="2">The sequence shown here is derived from an EMBL/GenBank/DDBJ whole genome shotgun (WGS) entry which is preliminary data.</text>
</comment>
<evidence type="ECO:0000256" key="1">
    <source>
        <dbReference type="SAM" id="MobiDB-lite"/>
    </source>
</evidence>
<evidence type="ECO:0000313" key="3">
    <source>
        <dbReference type="Proteomes" id="UP000019460"/>
    </source>
</evidence>
<dbReference type="STRING" id="1249627.D779_0191"/>
<protein>
    <submittedName>
        <fullName evidence="2">Uncharacterized protein</fullName>
    </submittedName>
</protein>
<gene>
    <name evidence="2" type="ORF">D779_0191</name>
</gene>
<dbReference type="AlphaFoldDB" id="W9VAK1"/>
<keyword evidence="3" id="KW-1185">Reference proteome</keyword>
<dbReference type="PATRIC" id="fig|1249627.3.peg.818"/>
<dbReference type="Proteomes" id="UP000019460">
    <property type="component" value="Unassembled WGS sequence"/>
</dbReference>
<reference evidence="2 3" key="1">
    <citation type="submission" date="2012-11" db="EMBL/GenBank/DDBJ databases">
        <title>Genome assembly of Thiorhodococcus sp. AK35.</title>
        <authorList>
            <person name="Nupur N."/>
            <person name="Khatri I."/>
            <person name="Subramanian S."/>
            <person name="Pinnaka A."/>
        </authorList>
    </citation>
    <scope>NUCLEOTIDE SEQUENCE [LARGE SCALE GENOMIC DNA]</scope>
    <source>
        <strain evidence="2 3">AK35</strain>
    </source>
</reference>
<evidence type="ECO:0000313" key="2">
    <source>
        <dbReference type="EMBL" id="EXJ16459.1"/>
    </source>
</evidence>
<organism evidence="2 3">
    <name type="scientific">Imhoffiella purpurea</name>
    <dbReference type="NCBI Taxonomy" id="1249627"/>
    <lineage>
        <taxon>Bacteria</taxon>
        <taxon>Pseudomonadati</taxon>
        <taxon>Pseudomonadota</taxon>
        <taxon>Gammaproteobacteria</taxon>
        <taxon>Chromatiales</taxon>
        <taxon>Chromatiaceae</taxon>
        <taxon>Imhoffiella</taxon>
    </lineage>
</organism>
<dbReference type="eggNOG" id="ENOG5032RIJ">
    <property type="taxonomic scope" value="Bacteria"/>
</dbReference>
<accession>W9VAK1</accession>
<feature type="region of interest" description="Disordered" evidence="1">
    <location>
        <begin position="1"/>
        <end position="37"/>
    </location>
</feature>